<accession>A0A7W9AG23</accession>
<reference evidence="6 7" key="1">
    <citation type="submission" date="2020-08" db="EMBL/GenBank/DDBJ databases">
        <title>Genomic Encyclopedia of Type Strains, Phase IV (KMG-IV): sequencing the most valuable type-strain genomes for metagenomic binning, comparative biology and taxonomic classification.</title>
        <authorList>
            <person name="Goeker M."/>
        </authorList>
    </citation>
    <scope>NUCLEOTIDE SEQUENCE [LARGE SCALE GENOMIC DNA]</scope>
    <source>
        <strain evidence="6 7">DSM 25079</strain>
    </source>
</reference>
<protein>
    <submittedName>
        <fullName evidence="6">Alkanesulfonate monooxygenase SsuD/methylene tetrahydromethanopterin reductase-like flavin-dependent oxidoreductase (Luciferase family)</fullName>
    </submittedName>
</protein>
<comment type="caution">
    <text evidence="6">The sequence shown here is derived from an EMBL/GenBank/DDBJ whole genome shotgun (WGS) entry which is preliminary data.</text>
</comment>
<dbReference type="GO" id="GO:0016705">
    <property type="term" value="F:oxidoreductase activity, acting on paired donors, with incorporation or reduction of molecular oxygen"/>
    <property type="evidence" value="ECO:0007669"/>
    <property type="project" value="InterPro"/>
</dbReference>
<dbReference type="PANTHER" id="PTHR30137">
    <property type="entry name" value="LUCIFERASE-LIKE MONOOXYGENASE"/>
    <property type="match status" value="1"/>
</dbReference>
<sequence>MRFAISTIPLSYGPQHDEWVMEAELRMAQMADGLGYDLVMVGERHFSGAVGGNPLLSLATLAPRLTHAWLGTGVVLVPNYHPIRLAEMLNIIDHYTKGKAIIGLGSGMSPEDAVAFGFEVAQQTERMFNDNIDALIALWKKQSDDPAITIDGAHYKGTLLERITPTPYRKHQPYVKTTASSDVHIERAAREGWPVFFIKRDAEDASDLFKKYQTALFSHNHPANVLAHCADWTSVAKPSMHVAETDEQAAAEWTYLDGRVKPFMRTKLAYNERARELQGLKMPPANVELRHTEEFRAKMTVYGGIDTMIEHVRGFEDAGYGMFHLSLISPVDEEGMAIWERSVTLFAEKVMPHFRGVKPTWAKAAIG</sequence>
<evidence type="ECO:0000256" key="2">
    <source>
        <dbReference type="ARBA" id="ARBA00022630"/>
    </source>
</evidence>
<dbReference type="GO" id="GO:0004497">
    <property type="term" value="F:monooxygenase activity"/>
    <property type="evidence" value="ECO:0007669"/>
    <property type="project" value="UniProtKB-KW"/>
</dbReference>
<keyword evidence="2" id="KW-0285">Flavoprotein</keyword>
<evidence type="ECO:0000313" key="6">
    <source>
        <dbReference type="EMBL" id="MBB5684836.1"/>
    </source>
</evidence>
<dbReference type="InterPro" id="IPR050766">
    <property type="entry name" value="Bact_Lucif_Oxidored"/>
</dbReference>
<dbReference type="InterPro" id="IPR036661">
    <property type="entry name" value="Luciferase-like_sf"/>
</dbReference>
<gene>
    <name evidence="6" type="ORF">FHS49_000827</name>
</gene>
<dbReference type="GO" id="GO:0005829">
    <property type="term" value="C:cytosol"/>
    <property type="evidence" value="ECO:0007669"/>
    <property type="project" value="TreeGrafter"/>
</dbReference>
<name>A0A7W9AG23_9SPHN</name>
<feature type="domain" description="Luciferase-like" evidence="5">
    <location>
        <begin position="3"/>
        <end position="319"/>
    </location>
</feature>
<evidence type="ECO:0000313" key="7">
    <source>
        <dbReference type="Proteomes" id="UP000549617"/>
    </source>
</evidence>
<keyword evidence="3" id="KW-0560">Oxidoreductase</keyword>
<keyword evidence="7" id="KW-1185">Reference proteome</keyword>
<evidence type="ECO:0000256" key="3">
    <source>
        <dbReference type="ARBA" id="ARBA00023002"/>
    </source>
</evidence>
<evidence type="ECO:0000256" key="1">
    <source>
        <dbReference type="ARBA" id="ARBA00010426"/>
    </source>
</evidence>
<dbReference type="SUPFAM" id="SSF51679">
    <property type="entry name" value="Bacterial luciferase-like"/>
    <property type="match status" value="1"/>
</dbReference>
<dbReference type="AlphaFoldDB" id="A0A7W9AG23"/>
<evidence type="ECO:0000256" key="4">
    <source>
        <dbReference type="ARBA" id="ARBA00023033"/>
    </source>
</evidence>
<dbReference type="Gene3D" id="3.20.20.30">
    <property type="entry name" value="Luciferase-like domain"/>
    <property type="match status" value="1"/>
</dbReference>
<dbReference type="PANTHER" id="PTHR30137:SF16">
    <property type="entry name" value="BLL0895 PROTEIN"/>
    <property type="match status" value="1"/>
</dbReference>
<keyword evidence="4 6" id="KW-0503">Monooxygenase</keyword>
<dbReference type="Pfam" id="PF00296">
    <property type="entry name" value="Bac_luciferase"/>
    <property type="match status" value="1"/>
</dbReference>
<evidence type="ECO:0000259" key="5">
    <source>
        <dbReference type="Pfam" id="PF00296"/>
    </source>
</evidence>
<comment type="similarity">
    <text evidence="1">Belongs to the bacterial luciferase oxidoreductase family.</text>
</comment>
<dbReference type="Proteomes" id="UP000549617">
    <property type="component" value="Unassembled WGS sequence"/>
</dbReference>
<dbReference type="RefSeq" id="WP_184015489.1">
    <property type="nucleotide sequence ID" value="NZ_JACIJC010000001.1"/>
</dbReference>
<organism evidence="6 7">
    <name type="scientific">Sphingobium boeckii</name>
    <dbReference type="NCBI Taxonomy" id="1082345"/>
    <lineage>
        <taxon>Bacteria</taxon>
        <taxon>Pseudomonadati</taxon>
        <taxon>Pseudomonadota</taxon>
        <taxon>Alphaproteobacteria</taxon>
        <taxon>Sphingomonadales</taxon>
        <taxon>Sphingomonadaceae</taxon>
        <taxon>Sphingobium</taxon>
    </lineage>
</organism>
<proteinExistence type="inferred from homology"/>
<dbReference type="EMBL" id="JACIJC010000001">
    <property type="protein sequence ID" value="MBB5684836.1"/>
    <property type="molecule type" value="Genomic_DNA"/>
</dbReference>
<dbReference type="InterPro" id="IPR011251">
    <property type="entry name" value="Luciferase-like_dom"/>
</dbReference>